<dbReference type="Proteomes" id="UP000201169">
    <property type="component" value="Chromosome"/>
</dbReference>
<keyword evidence="5" id="KW-0489">Methyltransferase</keyword>
<evidence type="ECO:0000313" key="6">
    <source>
        <dbReference type="Proteomes" id="UP000201169"/>
    </source>
</evidence>
<dbReference type="GO" id="GO:0008168">
    <property type="term" value="F:methyltransferase activity"/>
    <property type="evidence" value="ECO:0007669"/>
    <property type="project" value="UniProtKB-KW"/>
</dbReference>
<sequence>MKALALFSGGLDSMLAMKLITSQGIEVKALNINIGFGSRSDKKDIMAKRAALVGASFEMIDVRNEYLQKVLFNPKFGYGKHYNPCIDCHAFMFKTALSMLESEKASFIITGEVLGQRPMSQRADAMAKVKSLASDEEDLILRPMCAKNLQPTKPERLGWVDREKLEGISGRSRKRQLELAKLFNLEDFESPGGGCLLTLESFAKKIKDFKEFSDSMQVSDSDLLKYGRHLRLPFKAKMIIGRNELENKLLQGFKNENFEEIKLFDLVGAYSLLSKDASKEDLELALKIALTYTKAQKDKHYELEFKGQRFKALAFEDKQSIQQYFV</sequence>
<dbReference type="Pfam" id="PF18297">
    <property type="entry name" value="NFACT-R_2"/>
    <property type="match status" value="1"/>
</dbReference>
<dbReference type="GO" id="GO:0005524">
    <property type="term" value="F:ATP binding"/>
    <property type="evidence" value="ECO:0007669"/>
    <property type="project" value="UniProtKB-KW"/>
</dbReference>
<evidence type="ECO:0000313" key="5">
    <source>
        <dbReference type="EMBL" id="ASQ29815.1"/>
    </source>
</evidence>
<dbReference type="Pfam" id="PF02568">
    <property type="entry name" value="ThiI"/>
    <property type="match status" value="1"/>
</dbReference>
<proteinExistence type="predicted"/>
<reference evidence="5 6" key="1">
    <citation type="submission" date="2017-07" db="EMBL/GenBank/DDBJ databases">
        <title>Analysis of two Campylobacter avium genomes and identification of a novel hippuricase gene.</title>
        <authorList>
            <person name="Miller W.G."/>
            <person name="Chapman M.H."/>
            <person name="Yee E."/>
            <person name="Revez J."/>
            <person name="Bono J.L."/>
            <person name="Rossi M."/>
        </authorList>
    </citation>
    <scope>NUCLEOTIDE SEQUENCE [LARGE SCALE GENOMIC DNA]</scope>
    <source>
        <strain evidence="5 6">LMG 24591</strain>
    </source>
</reference>
<dbReference type="RefSeq" id="WP_094324610.1">
    <property type="nucleotide sequence ID" value="NZ_CP022347.1"/>
</dbReference>
<feature type="domain" description="NFACT protein RNA binding" evidence="4">
    <location>
        <begin position="227"/>
        <end position="308"/>
    </location>
</feature>
<evidence type="ECO:0000256" key="1">
    <source>
        <dbReference type="ARBA" id="ARBA00022741"/>
    </source>
</evidence>
<gene>
    <name evidence="5" type="ORF">CAV_0143</name>
</gene>
<dbReference type="PANTHER" id="PTHR11933:SF6">
    <property type="entry name" value="THIL AANH DOMAIN-CONTAINING PROTEIN"/>
    <property type="match status" value="1"/>
</dbReference>
<dbReference type="AlphaFoldDB" id="A0A222MV90"/>
<dbReference type="GO" id="GO:0004810">
    <property type="term" value="F:CCA tRNA nucleotidyltransferase activity"/>
    <property type="evidence" value="ECO:0007669"/>
    <property type="project" value="InterPro"/>
</dbReference>
<dbReference type="SUPFAM" id="SSF52402">
    <property type="entry name" value="Adenine nucleotide alpha hydrolases-like"/>
    <property type="match status" value="1"/>
</dbReference>
<feature type="domain" description="Thil AANH" evidence="3">
    <location>
        <begin position="2"/>
        <end position="145"/>
    </location>
</feature>
<organism evidence="5 6">
    <name type="scientific">Campylobacter avium LMG 24591</name>
    <dbReference type="NCBI Taxonomy" id="522484"/>
    <lineage>
        <taxon>Bacteria</taxon>
        <taxon>Pseudomonadati</taxon>
        <taxon>Campylobacterota</taxon>
        <taxon>Epsilonproteobacteria</taxon>
        <taxon>Campylobacterales</taxon>
        <taxon>Campylobacteraceae</taxon>
        <taxon>Campylobacter</taxon>
    </lineage>
</organism>
<name>A0A222MV90_9BACT</name>
<keyword evidence="5" id="KW-0808">Transferase</keyword>
<dbReference type="PANTHER" id="PTHR11933">
    <property type="entry name" value="TRNA 5-METHYLAMINOMETHYL-2-THIOURIDYLATE -METHYLTRANSFERASE"/>
    <property type="match status" value="1"/>
</dbReference>
<dbReference type="GO" id="GO:0032259">
    <property type="term" value="P:methylation"/>
    <property type="evidence" value="ECO:0007669"/>
    <property type="project" value="UniProtKB-KW"/>
</dbReference>
<evidence type="ECO:0000256" key="2">
    <source>
        <dbReference type="ARBA" id="ARBA00022840"/>
    </source>
</evidence>
<evidence type="ECO:0000259" key="3">
    <source>
        <dbReference type="Pfam" id="PF02568"/>
    </source>
</evidence>
<dbReference type="KEGG" id="cavi:CAV_0143"/>
<dbReference type="InterPro" id="IPR020536">
    <property type="entry name" value="ThiI_AANH"/>
</dbReference>
<dbReference type="OrthoDB" id="9781887at2"/>
<keyword evidence="2" id="KW-0067">ATP-binding</keyword>
<protein>
    <submittedName>
        <fullName evidence="5">Putative tRNA(5-methylaminomethyl-2-thiouridylate) methyltransferase</fullName>
    </submittedName>
</protein>
<keyword evidence="6" id="KW-1185">Reference proteome</keyword>
<keyword evidence="1" id="KW-0547">Nucleotide-binding</keyword>
<accession>A0A222MV90</accession>
<dbReference type="InterPro" id="IPR014729">
    <property type="entry name" value="Rossmann-like_a/b/a_fold"/>
</dbReference>
<dbReference type="InterPro" id="IPR059101">
    <property type="entry name" value="NFACT-R_2"/>
</dbReference>
<dbReference type="Gene3D" id="3.40.50.620">
    <property type="entry name" value="HUPs"/>
    <property type="match status" value="1"/>
</dbReference>
<evidence type="ECO:0000259" key="4">
    <source>
        <dbReference type="Pfam" id="PF18297"/>
    </source>
</evidence>
<dbReference type="EMBL" id="CP022347">
    <property type="protein sequence ID" value="ASQ29815.1"/>
    <property type="molecule type" value="Genomic_DNA"/>
</dbReference>